<dbReference type="Proteomes" id="UP000466535">
    <property type="component" value="Unassembled WGS sequence"/>
</dbReference>
<accession>A0A6B0T092</accession>
<keyword evidence="1" id="KW-0472">Membrane</keyword>
<feature type="transmembrane region" description="Helical" evidence="1">
    <location>
        <begin position="89"/>
        <end position="112"/>
    </location>
</feature>
<dbReference type="RefSeq" id="WP_159763527.1">
    <property type="nucleotide sequence ID" value="NZ_WUUT01000002.1"/>
</dbReference>
<dbReference type="OrthoDB" id="156475at2157"/>
<dbReference type="AlphaFoldDB" id="A0A6B0T092"/>
<protein>
    <submittedName>
        <fullName evidence="2">Uncharacterized protein</fullName>
    </submittedName>
</protein>
<organism evidence="2 3">
    <name type="scientific">Halovenus carboxidivorans</name>
    <dbReference type="NCBI Taxonomy" id="2692199"/>
    <lineage>
        <taxon>Archaea</taxon>
        <taxon>Methanobacteriati</taxon>
        <taxon>Methanobacteriota</taxon>
        <taxon>Stenosarchaea group</taxon>
        <taxon>Halobacteria</taxon>
        <taxon>Halobacteriales</taxon>
        <taxon>Haloarculaceae</taxon>
        <taxon>Halovenus</taxon>
    </lineage>
</organism>
<keyword evidence="1" id="KW-1133">Transmembrane helix</keyword>
<evidence type="ECO:0000313" key="3">
    <source>
        <dbReference type="Proteomes" id="UP000466535"/>
    </source>
</evidence>
<sequence length="246" mass="27200">MAAGNRGIADAIKYDLTLLHETWMELFYPRQRNAEDTVLGKYEPEETWKLAVYRLVSLFGVLIVGLSYPLLLAGYFVRFQARKLNVTAARIGLLGVIGVFVLLWGGLVALIWFGFQSTFSTVEIIAIGAAGAVAVVSSALSFGCWQLGGRGTTVFLAYPFAMTALFLPPVVAALFHPVLEDLIIARSDELARDLFFASPDFVQEQLGRFDRQEAHHVIIWFVFSFPIGWILGLLVSLADLIRPTGE</sequence>
<name>A0A6B0T092_9EURY</name>
<gene>
    <name evidence="2" type="ORF">GRX03_07230</name>
</gene>
<evidence type="ECO:0000313" key="2">
    <source>
        <dbReference type="EMBL" id="MXR51394.1"/>
    </source>
</evidence>
<dbReference type="EMBL" id="WUUT01000002">
    <property type="protein sequence ID" value="MXR51394.1"/>
    <property type="molecule type" value="Genomic_DNA"/>
</dbReference>
<feature type="transmembrane region" description="Helical" evidence="1">
    <location>
        <begin position="217"/>
        <end position="241"/>
    </location>
</feature>
<keyword evidence="1" id="KW-0812">Transmembrane</keyword>
<proteinExistence type="predicted"/>
<keyword evidence="3" id="KW-1185">Reference proteome</keyword>
<reference evidence="2 3" key="1">
    <citation type="submission" date="2019-12" db="EMBL/GenBank/DDBJ databases">
        <title>Isolation and characterization of three novel carbon monoxide-oxidizing members of Halobacteria from salione crusts and soils.</title>
        <authorList>
            <person name="Myers M.R."/>
            <person name="King G.M."/>
        </authorList>
    </citation>
    <scope>NUCLEOTIDE SEQUENCE [LARGE SCALE GENOMIC DNA]</scope>
    <source>
        <strain evidence="2 3">WSH3</strain>
    </source>
</reference>
<evidence type="ECO:0000256" key="1">
    <source>
        <dbReference type="SAM" id="Phobius"/>
    </source>
</evidence>
<feature type="transmembrane region" description="Helical" evidence="1">
    <location>
        <begin position="51"/>
        <end position="77"/>
    </location>
</feature>
<feature type="transmembrane region" description="Helical" evidence="1">
    <location>
        <begin position="155"/>
        <end position="175"/>
    </location>
</feature>
<comment type="caution">
    <text evidence="2">The sequence shown here is derived from an EMBL/GenBank/DDBJ whole genome shotgun (WGS) entry which is preliminary data.</text>
</comment>
<feature type="transmembrane region" description="Helical" evidence="1">
    <location>
        <begin position="124"/>
        <end position="143"/>
    </location>
</feature>